<name>A0A1R1YE69_9FUNG</name>
<organism evidence="1 2">
    <name type="scientific">Smittium culicis</name>
    <dbReference type="NCBI Taxonomy" id="133412"/>
    <lineage>
        <taxon>Eukaryota</taxon>
        <taxon>Fungi</taxon>
        <taxon>Fungi incertae sedis</taxon>
        <taxon>Zoopagomycota</taxon>
        <taxon>Kickxellomycotina</taxon>
        <taxon>Harpellomycetes</taxon>
        <taxon>Harpellales</taxon>
        <taxon>Legeriomycetaceae</taxon>
        <taxon>Smittium</taxon>
    </lineage>
</organism>
<evidence type="ECO:0000313" key="2">
    <source>
        <dbReference type="Proteomes" id="UP000187283"/>
    </source>
</evidence>
<sequence length="80" mass="9155">MPSSRSESEYLSEDIKESKTYYDSLDQKPCKKKTLLDLGGSEVFTEDSELIILSELVEVLQIVELFSQALCRRDSDIFKS</sequence>
<dbReference type="Proteomes" id="UP000187283">
    <property type="component" value="Unassembled WGS sequence"/>
</dbReference>
<dbReference type="EMBL" id="LSSN01000211">
    <property type="protein sequence ID" value="OMJ25170.1"/>
    <property type="molecule type" value="Genomic_DNA"/>
</dbReference>
<comment type="caution">
    <text evidence="1">The sequence shown here is derived from an EMBL/GenBank/DDBJ whole genome shotgun (WGS) entry which is preliminary data.</text>
</comment>
<proteinExistence type="predicted"/>
<dbReference type="AlphaFoldDB" id="A0A1R1YE69"/>
<protein>
    <submittedName>
        <fullName evidence="1">Uncharacterized protein</fullName>
    </submittedName>
</protein>
<accession>A0A1R1YE69</accession>
<keyword evidence="2" id="KW-1185">Reference proteome</keyword>
<reference evidence="1 2" key="1">
    <citation type="submission" date="2017-01" db="EMBL/GenBank/DDBJ databases">
        <authorList>
            <person name="Mah S.A."/>
            <person name="Swanson W.J."/>
            <person name="Moy G.W."/>
            <person name="Vacquier V.D."/>
        </authorList>
    </citation>
    <scope>NUCLEOTIDE SEQUENCE [LARGE SCALE GENOMIC DNA]</scope>
    <source>
        <strain evidence="1 2">GSMNP</strain>
    </source>
</reference>
<gene>
    <name evidence="1" type="ORF">AYI70_g1083</name>
</gene>
<evidence type="ECO:0000313" key="1">
    <source>
        <dbReference type="EMBL" id="OMJ25170.1"/>
    </source>
</evidence>